<dbReference type="Pfam" id="PF10741">
    <property type="entry name" value="T2SSM_b"/>
    <property type="match status" value="1"/>
</dbReference>
<evidence type="ECO:0000313" key="3">
    <source>
        <dbReference type="Proteomes" id="UP000615326"/>
    </source>
</evidence>
<feature type="transmembrane region" description="Helical" evidence="1">
    <location>
        <begin position="29"/>
        <end position="53"/>
    </location>
</feature>
<proteinExistence type="predicted"/>
<protein>
    <submittedName>
        <fullName evidence="2">General secretion pathway protein GspM</fullName>
    </submittedName>
</protein>
<accession>A0ABX0KCD7</accession>
<evidence type="ECO:0000313" key="2">
    <source>
        <dbReference type="EMBL" id="NHO32823.1"/>
    </source>
</evidence>
<name>A0ABX0KCD7_9PROT</name>
<keyword evidence="1" id="KW-0472">Membrane</keyword>
<dbReference type="NCBIfam" id="NF040576">
    <property type="entry name" value="T2SS_GspM_XpsM"/>
    <property type="match status" value="1"/>
</dbReference>
<keyword evidence="3" id="KW-1185">Reference proteome</keyword>
<sequence>MPTLRTDIAVSSSPSQHELKLPEGRPGRILAIGITVMFAVLMWILVSSLVAFYQDGKSDIENKHLILSRTEALAESIPALRAKYETATQTASGSTLLITETSDETALARLQESVHDAADSVQAVLTSQEPLPVVRSGSFERLGVRISLTTSWPDLVHLLDVLDGSTSPRLLVDDLQLQVAGSARLEEEAMKGRMIDAAVTILALRDAPLKRVARNTLPTSSSSSFR</sequence>
<organism evidence="2 3">
    <name type="scientific">Acetobacter fallax</name>
    <dbReference type="NCBI Taxonomy" id="1737473"/>
    <lineage>
        <taxon>Bacteria</taxon>
        <taxon>Pseudomonadati</taxon>
        <taxon>Pseudomonadota</taxon>
        <taxon>Alphaproteobacteria</taxon>
        <taxon>Acetobacterales</taxon>
        <taxon>Acetobacteraceae</taxon>
        <taxon>Acetobacter</taxon>
    </lineage>
</organism>
<evidence type="ECO:0000256" key="1">
    <source>
        <dbReference type="SAM" id="Phobius"/>
    </source>
</evidence>
<dbReference type="Proteomes" id="UP000615326">
    <property type="component" value="Unassembled WGS sequence"/>
</dbReference>
<reference evidence="2 3" key="1">
    <citation type="journal article" date="2020" name="Int. J. Syst. Evol. Microbiol.">
        <title>Novel acetic acid bacteria from cider fermentations: Acetobacter conturbans sp. nov. and Acetobacter fallax sp. nov.</title>
        <authorList>
            <person name="Sombolestani A.S."/>
            <person name="Cleenwerck I."/>
            <person name="Cnockaert M."/>
            <person name="Borremans W."/>
            <person name="Wieme A.D."/>
            <person name="De Vuyst L."/>
            <person name="Vandamme P."/>
        </authorList>
    </citation>
    <scope>NUCLEOTIDE SEQUENCE [LARGE SCALE GENOMIC DNA]</scope>
    <source>
        <strain evidence="2 3">LMG 1637</strain>
    </source>
</reference>
<dbReference type="EMBL" id="WOSW01000016">
    <property type="protein sequence ID" value="NHO32823.1"/>
    <property type="molecule type" value="Genomic_DNA"/>
</dbReference>
<comment type="caution">
    <text evidence="2">The sequence shown here is derived from an EMBL/GenBank/DDBJ whole genome shotgun (WGS) entry which is preliminary data.</text>
</comment>
<gene>
    <name evidence="2" type="ORF">GOB84_09675</name>
</gene>
<keyword evidence="1" id="KW-1133">Transmembrane helix</keyword>
<keyword evidence="1" id="KW-0812">Transmembrane</keyword>
<dbReference type="InterPro" id="IPR034756">
    <property type="entry name" value="T2SSM_b"/>
</dbReference>